<keyword evidence="3" id="KW-0678">Repressor</keyword>
<protein>
    <submittedName>
        <fullName evidence="11">SAP30_Sin3_bdg domain-containing protein</fullName>
    </submittedName>
</protein>
<name>A0A0N5D926_THECL</name>
<keyword evidence="4" id="KW-0805">Transcription regulation</keyword>
<evidence type="ECO:0000256" key="7">
    <source>
        <dbReference type="SAM" id="MobiDB-lite"/>
    </source>
</evidence>
<reference evidence="11" key="1">
    <citation type="submission" date="2017-02" db="UniProtKB">
        <authorList>
            <consortium name="WormBaseParasite"/>
        </authorList>
    </citation>
    <scope>IDENTIFICATION</scope>
</reference>
<feature type="compositionally biased region" description="Low complexity" evidence="7">
    <location>
        <begin position="28"/>
        <end position="43"/>
    </location>
</feature>
<dbReference type="Gene3D" id="3.40.1800.30">
    <property type="match status" value="1"/>
</dbReference>
<accession>A0A0N5D926</accession>
<sequence>MSCSTVESKPSQSVMVKGPISVTISHSITPTTPTTVTTPTTITANIGTPEISNSTTERMTYPYKKRAREEFEENERKIAQKERELREQQGLRQQELLQEVHLQEQQSQDSQQRQKLKVQSGFSNISEIFTASETSPDEAGTSGLNLNKIPGVEMPPQLHDDTSDVEDDSEETSSDTFGSSDDTNLSDLDEAAWEAKLSCCLATAVGNKYFACGRPAIGIWFSNKLRQKALKKKFPFAFNKMVASFLTAKRGHWYLCLFHYRVIMHEPRLKANENLDSRDLTKYLAVDVTDDEIEALRNDPLIKSYVKDVEGARDALESQKKKKKGRSETSGVNVETNQNEASNFGVLAGIWPFSGTDFHSMKRGEKVTASASGKEMNTTSPPPQVPFHVLSATTLRRYKKHFNLPHRSSANTKQQLLQGIPEHFETIDVPPYETVSHFLHTVKTHKNKLDYPTGE</sequence>
<dbReference type="InterPro" id="IPR025718">
    <property type="entry name" value="SAP30_Sin3-bd"/>
</dbReference>
<evidence type="ECO:0000256" key="1">
    <source>
        <dbReference type="ARBA" id="ARBA00004123"/>
    </source>
</evidence>
<dbReference type="Proteomes" id="UP000276776">
    <property type="component" value="Unassembled WGS sequence"/>
</dbReference>
<evidence type="ECO:0000313" key="11">
    <source>
        <dbReference type="WBParaSite" id="TCLT_0000962801-mRNA-1"/>
    </source>
</evidence>
<reference evidence="9 10" key="2">
    <citation type="submission" date="2018-11" db="EMBL/GenBank/DDBJ databases">
        <authorList>
            <consortium name="Pathogen Informatics"/>
        </authorList>
    </citation>
    <scope>NUCLEOTIDE SEQUENCE [LARGE SCALE GENOMIC DNA]</scope>
</reference>
<organism evidence="11">
    <name type="scientific">Thelazia callipaeda</name>
    <name type="common">Oriental eyeworm</name>
    <name type="synonym">Parasitic nematode</name>
    <dbReference type="NCBI Taxonomy" id="103827"/>
    <lineage>
        <taxon>Eukaryota</taxon>
        <taxon>Metazoa</taxon>
        <taxon>Ecdysozoa</taxon>
        <taxon>Nematoda</taxon>
        <taxon>Chromadorea</taxon>
        <taxon>Rhabditida</taxon>
        <taxon>Spirurina</taxon>
        <taxon>Spiruromorpha</taxon>
        <taxon>Thelazioidea</taxon>
        <taxon>Thelaziidae</taxon>
        <taxon>Thelazia</taxon>
    </lineage>
</organism>
<evidence type="ECO:0000256" key="5">
    <source>
        <dbReference type="ARBA" id="ARBA00023163"/>
    </source>
</evidence>
<dbReference type="OrthoDB" id="510958at2759"/>
<evidence type="ECO:0000256" key="4">
    <source>
        <dbReference type="ARBA" id="ARBA00023015"/>
    </source>
</evidence>
<dbReference type="Gene3D" id="6.10.160.20">
    <property type="match status" value="1"/>
</dbReference>
<feature type="domain" description="Histone deacetylase complex subunit SAP30 Sin3 binding" evidence="8">
    <location>
        <begin position="390"/>
        <end position="443"/>
    </location>
</feature>
<feature type="compositionally biased region" description="Low complexity" evidence="7">
    <location>
        <begin position="174"/>
        <end position="183"/>
    </location>
</feature>
<comment type="subcellular location">
    <subcellularLocation>
        <location evidence="1">Nucleus</location>
    </subcellularLocation>
</comment>
<dbReference type="GO" id="GO:0006355">
    <property type="term" value="P:regulation of DNA-templated transcription"/>
    <property type="evidence" value="ECO:0007669"/>
    <property type="project" value="TreeGrafter"/>
</dbReference>
<feature type="region of interest" description="Disordered" evidence="7">
    <location>
        <begin position="130"/>
        <end position="183"/>
    </location>
</feature>
<keyword evidence="10" id="KW-1185">Reference proteome</keyword>
<dbReference type="EMBL" id="UYYF01004840">
    <property type="protein sequence ID" value="VDN07266.1"/>
    <property type="molecule type" value="Genomic_DNA"/>
</dbReference>
<evidence type="ECO:0000256" key="6">
    <source>
        <dbReference type="ARBA" id="ARBA00023242"/>
    </source>
</evidence>
<dbReference type="AlphaFoldDB" id="A0A0N5D926"/>
<evidence type="ECO:0000256" key="3">
    <source>
        <dbReference type="ARBA" id="ARBA00022491"/>
    </source>
</evidence>
<dbReference type="WBParaSite" id="TCLT_0000962801-mRNA-1">
    <property type="protein sequence ID" value="TCLT_0000962801-mRNA-1"/>
    <property type="gene ID" value="TCLT_0000962801"/>
</dbReference>
<keyword evidence="5" id="KW-0804">Transcription</keyword>
<feature type="region of interest" description="Disordered" evidence="7">
    <location>
        <begin position="28"/>
        <end position="74"/>
    </location>
</feature>
<feature type="compositionally biased region" description="Polar residues" evidence="7">
    <location>
        <begin position="44"/>
        <end position="58"/>
    </location>
</feature>
<dbReference type="OMA" id="ACCCLAT"/>
<dbReference type="InterPro" id="IPR038291">
    <property type="entry name" value="SAP30_C_sf"/>
</dbReference>
<feature type="region of interest" description="Disordered" evidence="7">
    <location>
        <begin position="315"/>
        <end position="334"/>
    </location>
</feature>
<feature type="compositionally biased region" description="Acidic residues" evidence="7">
    <location>
        <begin position="163"/>
        <end position="173"/>
    </location>
</feature>
<dbReference type="Pfam" id="PF13867">
    <property type="entry name" value="SAP30_Sin3_bdg"/>
    <property type="match status" value="1"/>
</dbReference>
<evidence type="ECO:0000259" key="8">
    <source>
        <dbReference type="Pfam" id="PF13867"/>
    </source>
</evidence>
<evidence type="ECO:0000313" key="10">
    <source>
        <dbReference type="Proteomes" id="UP000276776"/>
    </source>
</evidence>
<dbReference type="STRING" id="103827.A0A0N5D926"/>
<comment type="similarity">
    <text evidence="2">Belongs to the SAP30 family.</text>
</comment>
<dbReference type="PANTHER" id="PTHR13286">
    <property type="entry name" value="SAP30"/>
    <property type="match status" value="1"/>
</dbReference>
<evidence type="ECO:0000313" key="9">
    <source>
        <dbReference type="EMBL" id="VDN07266.1"/>
    </source>
</evidence>
<dbReference type="GO" id="GO:0003712">
    <property type="term" value="F:transcription coregulator activity"/>
    <property type="evidence" value="ECO:0007669"/>
    <property type="project" value="TreeGrafter"/>
</dbReference>
<dbReference type="InterPro" id="IPR024145">
    <property type="entry name" value="His_deAcase_SAP30/SAP30L"/>
</dbReference>
<gene>
    <name evidence="9" type="ORF">TCLT_LOCUS9617</name>
</gene>
<dbReference type="PANTHER" id="PTHR13286:SF6">
    <property type="entry name" value="HISTONE DEACETYLASE COMPLEX SUBUNIT SAP30L-RELATED"/>
    <property type="match status" value="1"/>
</dbReference>
<proteinExistence type="inferred from homology"/>
<dbReference type="GO" id="GO:0000118">
    <property type="term" value="C:histone deacetylase complex"/>
    <property type="evidence" value="ECO:0007669"/>
    <property type="project" value="TreeGrafter"/>
</dbReference>
<keyword evidence="6" id="KW-0539">Nucleus</keyword>
<evidence type="ECO:0000256" key="2">
    <source>
        <dbReference type="ARBA" id="ARBA00006283"/>
    </source>
</evidence>